<feature type="coiled-coil region" evidence="1">
    <location>
        <begin position="827"/>
        <end position="898"/>
    </location>
</feature>
<reference evidence="4 5" key="1">
    <citation type="journal article" date="2013" name="Curr. Biol.">
        <title>The Genome of the Foraminiferan Reticulomyxa filosa.</title>
        <authorList>
            <person name="Glockner G."/>
            <person name="Hulsmann N."/>
            <person name="Schleicher M."/>
            <person name="Noegel A.A."/>
            <person name="Eichinger L."/>
            <person name="Gallinger C."/>
            <person name="Pawlowski J."/>
            <person name="Sierra R."/>
            <person name="Euteneuer U."/>
            <person name="Pillet L."/>
            <person name="Moustafa A."/>
            <person name="Platzer M."/>
            <person name="Groth M."/>
            <person name="Szafranski K."/>
            <person name="Schliwa M."/>
        </authorList>
    </citation>
    <scope>NUCLEOTIDE SEQUENCE [LARGE SCALE GENOMIC DNA]</scope>
</reference>
<feature type="transmembrane region" description="Helical" evidence="3">
    <location>
        <begin position="62"/>
        <end position="81"/>
    </location>
</feature>
<evidence type="ECO:0000256" key="1">
    <source>
        <dbReference type="SAM" id="Coils"/>
    </source>
</evidence>
<gene>
    <name evidence="4" type="ORF">RFI_29278</name>
</gene>
<evidence type="ECO:0000313" key="5">
    <source>
        <dbReference type="Proteomes" id="UP000023152"/>
    </source>
</evidence>
<feature type="region of interest" description="Disordered" evidence="2">
    <location>
        <begin position="1220"/>
        <end position="1240"/>
    </location>
</feature>
<keyword evidence="5" id="KW-1185">Reference proteome</keyword>
<keyword evidence="3" id="KW-0472">Membrane</keyword>
<feature type="region of interest" description="Disordered" evidence="2">
    <location>
        <begin position="1258"/>
        <end position="1279"/>
    </location>
</feature>
<evidence type="ECO:0000256" key="2">
    <source>
        <dbReference type="SAM" id="MobiDB-lite"/>
    </source>
</evidence>
<keyword evidence="3" id="KW-0812">Transmembrane</keyword>
<accession>X6M3R6</accession>
<evidence type="ECO:0000313" key="4">
    <source>
        <dbReference type="EMBL" id="ETO08112.1"/>
    </source>
</evidence>
<dbReference type="EMBL" id="ASPP01025345">
    <property type="protein sequence ID" value="ETO08112.1"/>
    <property type="molecule type" value="Genomic_DNA"/>
</dbReference>
<protein>
    <submittedName>
        <fullName evidence="4">Uncharacterized protein</fullName>
    </submittedName>
</protein>
<feature type="compositionally biased region" description="Basic and acidic residues" evidence="2">
    <location>
        <begin position="1261"/>
        <end position="1279"/>
    </location>
</feature>
<dbReference type="SUPFAM" id="SSF52540">
    <property type="entry name" value="P-loop containing nucleoside triphosphate hydrolases"/>
    <property type="match status" value="1"/>
</dbReference>
<proteinExistence type="predicted"/>
<name>X6M3R6_RETFI</name>
<keyword evidence="1" id="KW-0175">Coiled coil</keyword>
<sequence length="1677" mass="193729">MKHNTINIYKSILMFLFETYNLIIIYTYNTLVKKYQSTDCKETITIEFFFCNKKFSQKWSQIIFVLLAIFHLVTVELFSHICHTEAKNVAQKSFLKWSRSKKNMQTKYKDKHFAIESCGHEKAIFKATDLRNDGRMPDSVKEKNWEGLLNTIKEKFHLATTSSFLLVKKDNIDDHVDNDEDFIDLWNVLIKDKKATSYTLKMVCVRCLEITKENKKMTWCPKDSNDPNFYGEMEQKNWNKYFEDLKQLIGGLSDEEHLEDENQANKIQTADDLKRIWADRYDQHNSNKWSLKLQVICLDLPKNSTMEPGVDGHIVTSKEKQELNDNEDETKYALDGPPQINPPFTPSTSFAKKQGEHFNIKLMLELVKKAEEAANTIQNQNVILLLGGTGAGKSTLIHFLAGSTMKEQIVDGVRHIAPVQIKNKALANVRTSAKAESETRYITAVPINLKGMNILVDIDSVVLCDTPGFEDTSGPEVDVANGIGVIRALQNCKSVKPVVLISYTALGNRMNCVKDLARTLVSIIPSIENHLSAFSYVFTKMPENERQYMNGHVKTAYDSIKDEQDKGFKSILVDIVKKTRKGLNAPNLLKDSPNNLLEELSDIKDFIKEPGEVFQPFVSENSKGVVHMQVQKHKEDIWLAYQNGDYHVAKIKLDELTDLNNILKLSTIESEYNDCVKKLTNEWNQKYEDAKSILNKRIASPHSISKDDMLAYQKVVNELVAANELRIHLKDAICGESLTQNINEQMKQLINAIEDEKEGESTLQVHLDKMAQVQACFPNFRNVYNEACQKLKKRVVDCVDEAKECIKKNEFLKFRKEVEKIGKVLILQEHFRSFVDIKEKIKDLENELLVHLDHIANEGRDVLKKTIKEERVDNIEENKEKEERKKVINVRIEKLDKNEGHILKTNVFLLEEAASTFELPCEYVGLDKSTKEIVRSFVNEIIEYFEKVGQEILNLFKKKRYQAFDEIKKLILVMEELRGMKVVKERTGSQYYQTIEKINAFVREVQKDIDVILGSLNRQNVSIDYNRLYECVLCVSNSKWINERQEDDSGSLIDTIKQKLISHLHELQQLSQELELDLDHPEHFKDVRNVFAHLEHLRCLEAIIPELIPFRQKVAGPLEQSVRVTLATIRREFALEAKNVTNQKKMRESLIQLKLCAEDIRATNLYLQKMEFKDAKDLDLKINATKTKIEELTKIMIMPDQQYKDNTKESQEILSQIGEIKQESENENSIPDLLPTSPQLTSDKEAVIHLKIASKWPTEGVEEKTEEGQQNSEKLKQEAKGMNESYQKQMNELKEKLDKDEQVKREYEKQLQKGEMSLASVRESLKSHEFVESDIQRLINNEKELNDKIRQCEREIAKLKKNSGYTFEVLNAPKTVKILQYLKECKAITFPADAITSQLLGTSGNDEDEKKQTENRRVVSLKQEITNTLNLVEEFLQKYSIFVKNQINSLTLIESGTTPSSDEKKDNNNDIDTNMIEEVGDVSNGLTEVKKLQKDYPTIFAYFPQDIIGQFDKRLKRMYVNLSDEMMGLTMEANSTLLKRKIAIAKAFSELDDFAQPNHKFHDLFSTYQNKIYSDEIEIKPALEAIKNRRYSTVGTKMYELEQIDDPNKKKAFKDIKTSWSRDLYTLAKKIKVLPLEESEVDIKNLKELKNNLEYIKEAHNASQFMNEMAKKKSLEQ</sequence>
<dbReference type="Gene3D" id="3.40.50.300">
    <property type="entry name" value="P-loop containing nucleotide triphosphate hydrolases"/>
    <property type="match status" value="1"/>
</dbReference>
<keyword evidence="3" id="KW-1133">Transmembrane helix</keyword>
<comment type="caution">
    <text evidence="4">The sequence shown here is derived from an EMBL/GenBank/DDBJ whole genome shotgun (WGS) entry which is preliminary data.</text>
</comment>
<evidence type="ECO:0000256" key="3">
    <source>
        <dbReference type="SAM" id="Phobius"/>
    </source>
</evidence>
<dbReference type="OrthoDB" id="8954335at2759"/>
<feature type="transmembrane region" description="Helical" evidence="3">
    <location>
        <begin position="6"/>
        <end position="28"/>
    </location>
</feature>
<dbReference type="Proteomes" id="UP000023152">
    <property type="component" value="Unassembled WGS sequence"/>
</dbReference>
<dbReference type="InterPro" id="IPR027417">
    <property type="entry name" value="P-loop_NTPase"/>
</dbReference>
<organism evidence="4 5">
    <name type="scientific">Reticulomyxa filosa</name>
    <dbReference type="NCBI Taxonomy" id="46433"/>
    <lineage>
        <taxon>Eukaryota</taxon>
        <taxon>Sar</taxon>
        <taxon>Rhizaria</taxon>
        <taxon>Retaria</taxon>
        <taxon>Foraminifera</taxon>
        <taxon>Monothalamids</taxon>
        <taxon>Reticulomyxidae</taxon>
        <taxon>Reticulomyxa</taxon>
    </lineage>
</organism>